<comment type="caution">
    <text evidence="4">The sequence shown here is derived from an EMBL/GenBank/DDBJ whole genome shotgun (WGS) entry which is preliminary data.</text>
</comment>
<dbReference type="NCBIfam" id="TIGR03661">
    <property type="entry name" value="T1SS_VCA0849"/>
    <property type="match status" value="1"/>
</dbReference>
<accession>A0ABU5P8U9</accession>
<dbReference type="Gene3D" id="3.40.50.410">
    <property type="entry name" value="von Willebrand factor, type A domain"/>
    <property type="match status" value="2"/>
</dbReference>
<organism evidence="4 5">
    <name type="scientific">Pseudomonas spirodelae</name>
    <dbReference type="NCBI Taxonomy" id="3101751"/>
    <lineage>
        <taxon>Bacteria</taxon>
        <taxon>Pseudomonadati</taxon>
        <taxon>Pseudomonadota</taxon>
        <taxon>Gammaproteobacteria</taxon>
        <taxon>Pseudomonadales</taxon>
        <taxon>Pseudomonadaceae</taxon>
        <taxon>Pseudomonas</taxon>
    </lineage>
</organism>
<dbReference type="SMART" id="SM00327">
    <property type="entry name" value="VWA"/>
    <property type="match status" value="2"/>
</dbReference>
<dbReference type="InterPro" id="IPR047777">
    <property type="entry name" value="LapA-like_RM"/>
</dbReference>
<dbReference type="CDD" id="cd00198">
    <property type="entry name" value="vWFA"/>
    <property type="match status" value="2"/>
</dbReference>
<dbReference type="Pfam" id="PF00353">
    <property type="entry name" value="HemolysinCabind"/>
    <property type="match status" value="1"/>
</dbReference>
<dbReference type="SUPFAM" id="SSF53300">
    <property type="entry name" value="vWA-like"/>
    <property type="match status" value="2"/>
</dbReference>
<dbReference type="NCBIfam" id="NF033682">
    <property type="entry name" value="retention_LapA"/>
    <property type="match status" value="1"/>
</dbReference>
<dbReference type="Proteomes" id="UP001292571">
    <property type="component" value="Unassembled WGS sequence"/>
</dbReference>
<reference evidence="4 5" key="1">
    <citation type="submission" date="2023-12" db="EMBL/GenBank/DDBJ databases">
        <title>Pseudomonas sp. T5W1.</title>
        <authorList>
            <person name="Maltman C."/>
        </authorList>
    </citation>
    <scope>NUCLEOTIDE SEQUENCE [LARGE SCALE GENOMIC DNA]</scope>
    <source>
        <strain evidence="4 5">T5W1</strain>
    </source>
</reference>
<dbReference type="SUPFAM" id="SSF51120">
    <property type="entry name" value="beta-Roll"/>
    <property type="match status" value="1"/>
</dbReference>
<keyword evidence="1" id="KW-0106">Calcium</keyword>
<evidence type="ECO:0000313" key="5">
    <source>
        <dbReference type="Proteomes" id="UP001292571"/>
    </source>
</evidence>
<feature type="compositionally biased region" description="Polar residues" evidence="2">
    <location>
        <begin position="213"/>
        <end position="226"/>
    </location>
</feature>
<feature type="region of interest" description="Disordered" evidence="2">
    <location>
        <begin position="72"/>
        <end position="94"/>
    </location>
</feature>
<dbReference type="InterPro" id="IPR010221">
    <property type="entry name" value="VCBS_dom"/>
</dbReference>
<evidence type="ECO:0000256" key="2">
    <source>
        <dbReference type="SAM" id="MobiDB-lite"/>
    </source>
</evidence>
<dbReference type="InterPro" id="IPR043824">
    <property type="entry name" value="DUF5801"/>
</dbReference>
<feature type="region of interest" description="Disordered" evidence="2">
    <location>
        <begin position="205"/>
        <end position="226"/>
    </location>
</feature>
<protein>
    <submittedName>
        <fullName evidence="4">Retention module-containing protein</fullName>
    </submittedName>
</protein>
<feature type="region of interest" description="Disordered" evidence="2">
    <location>
        <begin position="1092"/>
        <end position="1111"/>
    </location>
</feature>
<dbReference type="InterPro" id="IPR001343">
    <property type="entry name" value="Hemolysn_Ca-bd"/>
</dbReference>
<dbReference type="PROSITE" id="PS00330">
    <property type="entry name" value="HEMOLYSIN_CALCIUM"/>
    <property type="match status" value="2"/>
</dbReference>
<sequence>MATLIGVVSQVIGEVYAVAGDGTRRPLSEGDRVFAGERIVTGPSGAISVAMSNGQLLTLGRESSLSLNEQMLADSSNQSSPSEQVPAETPSDSDLTYVERLQAAIEAGVDPTLEGEATAAGPGAGGAPGAAGGGHSFVLLGETAGALEPIIGFPTAGLSSGPEFPDPEPAVADDAPEFSPTVGIIYFDQEGSVVAGPGVVEEAALNPDAPTNLDGQAGSNPGSNAENVSGSLVINSPDGISAIQVLDKDGVWINVQGGGVVQGIYGQLVFDAAGNWTYILADNTLNHSIPDAVGADDQILDPFSVRVVDGDGDVSPATPLTIAIYDDGPSILRFDISEQSSLLVVDESVGTGGSIKDEPGQAQNNDESGYAGSETGVIGYASFNLESIFSLAVDPGADGENLEAREFSLTLSEDGVDSGLTATAGGPILLSFVGGDGTDAGDILGIADGGLVVFRISIDPSTGAVSVTQYAAVDHGSDGNNHDNMAVIGEDLIGVTVKVYDNDGDSATSTTVELGSRIGFEDDGPLAQLSEQPRELGSVRVDESLVSLNGVQGDGIPSAVLSAAIVQSQFDSAFGADGAAAGDDATVYSLELSGANVPSGLYAVDASAPLGQGAQIVLNQLGNVITGSAGGAPYFTLTIDPVSGEVTLDLLDNVWHDDTADADDSEVLSLAEGALLLTQTVTDGDGDSDSVSIDLGAAGAFSFEDDGPLAQLSEQPRELGSVRVDESLVSLNGVQGDGIPSAVLSAAIVQSQFDSAFGADGAAAGDDATVYSLELSGANVPSGLYAVDASAPLGQGAQIVLNQLGNVITGSAGGVPYFTLTIDPVSGEVTLDLLDNIWHDDTADADDSEVLSLGDDVLLLTQTVTDGDGDSDSVSIDLGAAGAFSFEDDGPLAQLSEQPRELGSVRVDESLVSLNGVQGDGIPSAVLSAAIVQSQFDSAFGADGAAAGDDATVYSLELSGANVPSGLYAVDASAPLGQGAQIVLNQLGNVITGSAGGVAYFTLTIDPVSGEVTLDLLDNIWHDDTADADDSEVLSLGDDVLLLTQTVTDGDGDSDSVSIDLGAAGVFSFEDDGPVADIKIVSGVRVVHDESQGLQNATATPTPPRDANDNDVRDIATLFSSVTNKGGDLLPEGYAQSSEPLVSTAGSDSGQDQEGATSVLSLAVVGGNGVASGLMTTAGYAINLSVENYLVVGRVVGGPDAGKAAFAIAIGDDGTVSVAQYVSLQHPISGSNYDEAISLAGKIQAVVTVTDGDGDVAVDKVNIGSAIRFEDDGPTALLSVVSNAGVTHDESHGLQNATETPLIPGDANDNDVADLSALFASLDTLGTDINSLGTDLDPIGYAQSSGSVVSAAGSSTGQDDEGATSELSLALQGGDGMNSGLRTTDGTIIRLFLEGDLIVGRVNGFGKAAFAVAIDGDGKLSVAQYMSLRHPDGSSADEALDLSGKIKAVLTITDGDGDVAVDKVDIGHLIRFEDDAPTAGQTIAAVVLDDEGLAGGINGGLGDATGAETSTSGNLVFAAGADGLKSIVLSGPAILGSEDVTSTWAAGSKTLTISSARGALITVQLTDLESGAYTVNLLQPLMHLPGGDENDIILNIGYTVTDGDNDSATGSLVVAIDDDTPTIQAGSLGVSSFVTFQGTDAGFSNSYGYYNKAPDGSPVDGKVIWANVHAQSVGDVGDLSGLDPANTGFFIIPNGGANAALANGSVVTFEFVAGQWQAQLGGVPLVGADGANVLFSDASLNPGGSHLQDTGNAGNQNWEDKTLTSDYDYNDVSTNVTWGTSLQVDESDFSIDATANFSGVFNVQPGADGQQSLTYELSVQNANTGLVDTETNEAVVLSFNAGVIEGRTSVSDELVFTLSVDATGTVKLDQLRAIVHPTGDPDEAQFLGAGHVSLGATVTDGDGDQASANIDIGTAISFKDDGPSVLPNNMVQLDDDALANGIPDGIGDDGNDLNISGTLGLDFGADGEGSVQWLTSGAPADFTYASGPGGSLLISQDATLVLTVTLNSTSGAYTVTQNAPILHADADQENNQAFILNYRVTDKDGDVADGTLAINVDDDTPEAQDDVAYVGTGQTQNINMVFVLDFSGSIDNAELNLMLDAVRTAGQTLFNNAAGAVQIQIVAFSNDSIGYPVTSDITAFTNLVNSLNPLEPGGVRPLDSTTDFTDAIQQTMVSYAPQPGWNNQVVFISDGNPNEQTGTGGHSLTDATAAAWNTFVDTNGITVTTVGVGNGIIDQRLEDVDMDAGPNNDPLRADDFDDLVDTLLDNVVGGLVNGNVLHGSDGVDNGGTGDDDGYGADGPGRIMSIEINGTTYNWDGVLDGDQVLSDIPTTHGGKLDFNFATGAWTYRAPSSGGGDQVETFNYVIIDKDGDPSQATLSVYVDDISPVIAKVDEDELSGGITDNDGETTIATGSVSSLVVGPSTGVQFILSGNTSGLAGASSGSTPLVYSVVGDTLSAKAGAVTVFTLQVESDGDYTFTLLKPLDHSLGNGDDGELLVMDFASILQASNGVDPVSLAGSFLVQIEDDVPNVSANAPVQLDDDALAGGIAGGPNGTDDADSVNTGGTLNHNFGADGAGTVKWLDSGAPGGFTYHASADGSQLLVKQGATTVLTLTLNTATGVYTVTQNEPIQHADADLENNQSFTLSYQVTDKDGDKAEGSLSINVDDDTPLAQNDTATVVEGSGGDFNVAFVLDSSGSISNSEFTTMMNAVMAGGQALFNGTSGDVKITIVAFSSDSLAYAPVTTLAAFEALVDNIIANRPFSGSTDFTDAVEQTMVSFSPTPGWDNQVFFISDGNPNQQTGTGGNSLEDDVADDWADFLASGGINVTTIGVGGGVNEDRLEDVDLDSDPDKTPILVNEFDDLIDALLGQITGGGLSGNVLLGDDNALGGVGVNADDAFGADGPASQPIVAVSHNGVVYTTASLEFSGDTLTIDTQAGGSLSINFSTGVYTYNLGQDVADDLTETFSYTIQDADGDQSTATLSLTTTDSSEVGAFDSYNQAIVSQVEVPGAETSRVLANFSDTTNGSNSGAGYNPWTFDTSNTGQSVLVNSDVLSVAGNKWGVTALGRNGVEVNSGELRLTDSSSSNSTSTKVATPTFTVDAGDTATLSFEIDEVDNFGNGDRFDWELLRYNSGTSSWDSVQDGSHSINTGSTDVTINTASFGSGVYRMYFQANDRSNNNDSYRIKLDNITLMTLAAATLVTHVSAVSGNVLTDPNNYIASSDPWGAVDDKGAEGAALSIWDGSSYVAIGVGTAIAGAYGSLVISDDGSYTYTPDADMGNIGKEDMFSYMLTQPDGDTASAHLVVKVGGSAYVAPNVVTGSGDLVGTDGSDVLIAGDGGHTLDGGAGSDRLEGGNGSDNLLGGLDDDFLIGGAGDDTLTGGAGNDTFIWKAGDTGHDVVMDFGQTAGDMDALNLSELLDFSGTANSANLLGSYIDMSFSGGNTLVEVSSTGDLGSSGADQTITLAGVDLSAGGSLSTADIIDNMLGNGTLAA</sequence>
<evidence type="ECO:0000259" key="3">
    <source>
        <dbReference type="PROSITE" id="PS50234"/>
    </source>
</evidence>
<evidence type="ECO:0000256" key="1">
    <source>
        <dbReference type="ARBA" id="ARBA00022837"/>
    </source>
</evidence>
<gene>
    <name evidence="4" type="ORF">SOP97_09690</name>
</gene>
<name>A0ABU5P8U9_9PSED</name>
<dbReference type="PROSITE" id="PS50234">
    <property type="entry name" value="VWFA"/>
    <property type="match status" value="2"/>
</dbReference>
<feature type="region of interest" description="Disordered" evidence="2">
    <location>
        <begin position="1129"/>
        <end position="1153"/>
    </location>
</feature>
<dbReference type="RefSeq" id="WP_322949078.1">
    <property type="nucleotide sequence ID" value="NZ_JAYEET010000033.1"/>
</dbReference>
<dbReference type="InterPro" id="IPR011049">
    <property type="entry name" value="Serralysin-like_metalloprot_C"/>
</dbReference>
<evidence type="ECO:0000313" key="4">
    <source>
        <dbReference type="EMBL" id="MEA1606084.1"/>
    </source>
</evidence>
<dbReference type="InterPro" id="IPR002035">
    <property type="entry name" value="VWF_A"/>
</dbReference>
<dbReference type="InterPro" id="IPR018511">
    <property type="entry name" value="Hemolysin-typ_Ca-bd_CS"/>
</dbReference>
<dbReference type="NCBIfam" id="TIGR01965">
    <property type="entry name" value="VCBS_repeat"/>
    <property type="match status" value="1"/>
</dbReference>
<dbReference type="Pfam" id="PF19116">
    <property type="entry name" value="DUF5801"/>
    <property type="match status" value="8"/>
</dbReference>
<feature type="domain" description="VWFA" evidence="3">
    <location>
        <begin position="2079"/>
        <end position="2267"/>
    </location>
</feature>
<feature type="domain" description="VWFA" evidence="3">
    <location>
        <begin position="2686"/>
        <end position="2869"/>
    </location>
</feature>
<dbReference type="Pfam" id="PF00092">
    <property type="entry name" value="VWA"/>
    <property type="match status" value="2"/>
</dbReference>
<feature type="compositionally biased region" description="Polar residues" evidence="2">
    <location>
        <begin position="1135"/>
        <end position="1153"/>
    </location>
</feature>
<dbReference type="EMBL" id="JAYEET010000033">
    <property type="protein sequence ID" value="MEA1606084.1"/>
    <property type="molecule type" value="Genomic_DNA"/>
</dbReference>
<dbReference type="Gene3D" id="2.40.30.290">
    <property type="match status" value="3"/>
</dbReference>
<feature type="compositionally biased region" description="Polar residues" evidence="2">
    <location>
        <begin position="72"/>
        <end position="83"/>
    </location>
</feature>
<keyword evidence="5" id="KW-1185">Reference proteome</keyword>
<proteinExistence type="predicted"/>
<dbReference type="InterPro" id="IPR036465">
    <property type="entry name" value="vWFA_dom_sf"/>
</dbReference>
<dbReference type="PRINTS" id="PR00313">
    <property type="entry name" value="CABNDNGRPT"/>
</dbReference>
<dbReference type="InterPro" id="IPR019960">
    <property type="entry name" value="T1SS_VCA0849"/>
</dbReference>